<evidence type="ECO:0000313" key="2">
    <source>
        <dbReference type="EMBL" id="RPA75573.1"/>
    </source>
</evidence>
<feature type="region of interest" description="Disordered" evidence="1">
    <location>
        <begin position="1"/>
        <end position="47"/>
    </location>
</feature>
<dbReference type="EMBL" id="ML119761">
    <property type="protein sequence ID" value="RPA75573.1"/>
    <property type="molecule type" value="Genomic_DNA"/>
</dbReference>
<protein>
    <submittedName>
        <fullName evidence="2">Uncharacterized protein</fullName>
    </submittedName>
</protein>
<gene>
    <name evidence="2" type="ORF">BJ508DRAFT_365576</name>
</gene>
<evidence type="ECO:0000313" key="3">
    <source>
        <dbReference type="Proteomes" id="UP000275078"/>
    </source>
</evidence>
<sequence>MPSSPMDYGSELESVPGLSRSPSTADSGNDDVPMQETASDTSGSDRSIPDIIPQFSHFQYLGINAELEWAKAVFVKKYNEVLLVSPTTEPWEGPLSSRDDTRILKFALCNPSTDALAGGTADTFYARVGIDGTFNHYWFRVFEPFRKASDSEELDEYPDLENPSHIQQDAASSMLLQQSLESPMLESPMLERFRELRHRVPLVLSWNSMEKMELPAPATEALEEDVDMDLEEGEIFEGNVGWVLYKLSNSTSRLVDSNVNSEPSSKDTPLTLERALLDRNPTVCSTSHMSAIVRSVTRLQRALYLISTAWARDNNRLSINGIGSIDFCRSVSEFDPRVHGELAQFAQSSGFFTRSLNSSDVCPYAGPLLTADDSLSGSYKATCDRIDACNTTFDWFKARLEAALVFQENQQQDLSLLRDSKQDVLALVESRIELLQRLGLLLEGVKELVDKGSESIKDIVNGSCFVIRHKLRAVDILMSQNADIGAGGFSGFGVHASTVPEWKFFADIPDFLHHSYSWYVIDSTGLRSHAILAYRARMQEEFGEDYLKWQYKPPGLESEPTTLRKAWASVLLDIDCAISLLSNDCTAMNEHEDADIVLPAGAVFQTKEVALKGWLDEIEPRISGPQPTEEKRRVAEGYQPNETIDPYPFFFNQPNDPAKFKPLRFRVVEKYGFFEPWY</sequence>
<dbReference type="Proteomes" id="UP000275078">
    <property type="component" value="Unassembled WGS sequence"/>
</dbReference>
<feature type="compositionally biased region" description="Polar residues" evidence="1">
    <location>
        <begin position="36"/>
        <end position="45"/>
    </location>
</feature>
<proteinExistence type="predicted"/>
<dbReference type="AlphaFoldDB" id="A0A3N4HP00"/>
<reference evidence="2 3" key="1">
    <citation type="journal article" date="2018" name="Nat. Ecol. Evol.">
        <title>Pezizomycetes genomes reveal the molecular basis of ectomycorrhizal truffle lifestyle.</title>
        <authorList>
            <person name="Murat C."/>
            <person name="Payen T."/>
            <person name="Noel B."/>
            <person name="Kuo A."/>
            <person name="Morin E."/>
            <person name="Chen J."/>
            <person name="Kohler A."/>
            <person name="Krizsan K."/>
            <person name="Balestrini R."/>
            <person name="Da Silva C."/>
            <person name="Montanini B."/>
            <person name="Hainaut M."/>
            <person name="Levati E."/>
            <person name="Barry K.W."/>
            <person name="Belfiori B."/>
            <person name="Cichocki N."/>
            <person name="Clum A."/>
            <person name="Dockter R.B."/>
            <person name="Fauchery L."/>
            <person name="Guy J."/>
            <person name="Iotti M."/>
            <person name="Le Tacon F."/>
            <person name="Lindquist E.A."/>
            <person name="Lipzen A."/>
            <person name="Malagnac F."/>
            <person name="Mello A."/>
            <person name="Molinier V."/>
            <person name="Miyauchi S."/>
            <person name="Poulain J."/>
            <person name="Riccioni C."/>
            <person name="Rubini A."/>
            <person name="Sitrit Y."/>
            <person name="Splivallo R."/>
            <person name="Traeger S."/>
            <person name="Wang M."/>
            <person name="Zifcakova L."/>
            <person name="Wipf D."/>
            <person name="Zambonelli A."/>
            <person name="Paolocci F."/>
            <person name="Nowrousian M."/>
            <person name="Ottonello S."/>
            <person name="Baldrian P."/>
            <person name="Spatafora J.W."/>
            <person name="Henrissat B."/>
            <person name="Nagy L.G."/>
            <person name="Aury J.M."/>
            <person name="Wincker P."/>
            <person name="Grigoriev I.V."/>
            <person name="Bonfante P."/>
            <person name="Martin F.M."/>
        </authorList>
    </citation>
    <scope>NUCLEOTIDE SEQUENCE [LARGE SCALE GENOMIC DNA]</scope>
    <source>
        <strain evidence="2 3">RN42</strain>
    </source>
</reference>
<name>A0A3N4HP00_ASCIM</name>
<evidence type="ECO:0000256" key="1">
    <source>
        <dbReference type="SAM" id="MobiDB-lite"/>
    </source>
</evidence>
<accession>A0A3N4HP00</accession>
<keyword evidence="3" id="KW-1185">Reference proteome</keyword>
<organism evidence="2 3">
    <name type="scientific">Ascobolus immersus RN42</name>
    <dbReference type="NCBI Taxonomy" id="1160509"/>
    <lineage>
        <taxon>Eukaryota</taxon>
        <taxon>Fungi</taxon>
        <taxon>Dikarya</taxon>
        <taxon>Ascomycota</taxon>
        <taxon>Pezizomycotina</taxon>
        <taxon>Pezizomycetes</taxon>
        <taxon>Pezizales</taxon>
        <taxon>Ascobolaceae</taxon>
        <taxon>Ascobolus</taxon>
    </lineage>
</organism>